<feature type="transmembrane region" description="Helical" evidence="10">
    <location>
        <begin position="247"/>
        <end position="267"/>
    </location>
</feature>
<dbReference type="InterPro" id="IPR004014">
    <property type="entry name" value="ATPase_P-typ_cation-transptr_N"/>
</dbReference>
<evidence type="ECO:0000256" key="8">
    <source>
        <dbReference type="ARBA" id="ARBA00022989"/>
    </source>
</evidence>
<keyword evidence="6" id="KW-0460">Magnesium</keyword>
<feature type="transmembrane region" description="Helical" evidence="10">
    <location>
        <begin position="863"/>
        <end position="883"/>
    </location>
</feature>
<evidence type="ECO:0000256" key="5">
    <source>
        <dbReference type="ARBA" id="ARBA00022840"/>
    </source>
</evidence>
<dbReference type="PANTHER" id="PTHR42861">
    <property type="entry name" value="CALCIUM-TRANSPORTING ATPASE"/>
    <property type="match status" value="1"/>
</dbReference>
<accession>A0A9X3JGC8</accession>
<dbReference type="PRINTS" id="PR00120">
    <property type="entry name" value="HATPASE"/>
</dbReference>
<feature type="transmembrane region" description="Helical" evidence="10">
    <location>
        <begin position="831"/>
        <end position="851"/>
    </location>
</feature>
<keyword evidence="5" id="KW-0067">ATP-binding</keyword>
<dbReference type="Pfam" id="PF00690">
    <property type="entry name" value="Cation_ATPase_N"/>
    <property type="match status" value="1"/>
</dbReference>
<dbReference type="SUPFAM" id="SSF81653">
    <property type="entry name" value="Calcium ATPase, transduction domain A"/>
    <property type="match status" value="1"/>
</dbReference>
<dbReference type="Pfam" id="PF00122">
    <property type="entry name" value="E1-E2_ATPase"/>
    <property type="match status" value="1"/>
</dbReference>
<dbReference type="GO" id="GO:0005524">
    <property type="term" value="F:ATP binding"/>
    <property type="evidence" value="ECO:0007669"/>
    <property type="project" value="UniProtKB-KW"/>
</dbReference>
<dbReference type="InterPro" id="IPR036412">
    <property type="entry name" value="HAD-like_sf"/>
</dbReference>
<dbReference type="InterPro" id="IPR023214">
    <property type="entry name" value="HAD_sf"/>
</dbReference>
<dbReference type="SUPFAM" id="SSF81660">
    <property type="entry name" value="Metal cation-transporting ATPase, ATP-binding domain N"/>
    <property type="match status" value="1"/>
</dbReference>
<feature type="transmembrane region" description="Helical" evidence="10">
    <location>
        <begin position="273"/>
        <end position="297"/>
    </location>
</feature>
<keyword evidence="13" id="KW-1185">Reference proteome</keyword>
<dbReference type="GO" id="GO:0016887">
    <property type="term" value="F:ATP hydrolysis activity"/>
    <property type="evidence" value="ECO:0007669"/>
    <property type="project" value="InterPro"/>
</dbReference>
<dbReference type="GO" id="GO:0016020">
    <property type="term" value="C:membrane"/>
    <property type="evidence" value="ECO:0007669"/>
    <property type="project" value="InterPro"/>
</dbReference>
<protein>
    <submittedName>
        <fullName evidence="12">HAD-IC family P-type ATPase</fullName>
    </submittedName>
</protein>
<evidence type="ECO:0000256" key="4">
    <source>
        <dbReference type="ARBA" id="ARBA00022741"/>
    </source>
</evidence>
<dbReference type="AlphaFoldDB" id="A0A9X3JGC8"/>
<evidence type="ECO:0000256" key="2">
    <source>
        <dbReference type="ARBA" id="ARBA00022553"/>
    </source>
</evidence>
<keyword evidence="2" id="KW-0597">Phosphoprotein</keyword>
<reference evidence="12" key="1">
    <citation type="submission" date="2022-12" db="EMBL/GenBank/DDBJ databases">
        <title>Description and comparative metabolic analysis of Aerococcus sp. nov., isolated from the feces of a pig.</title>
        <authorList>
            <person name="Chang Y.-H."/>
        </authorList>
    </citation>
    <scope>NUCLEOTIDE SEQUENCE</scope>
    <source>
        <strain evidence="12">YH-aer222</strain>
    </source>
</reference>
<dbReference type="EMBL" id="JAPRFR010000003">
    <property type="protein sequence ID" value="MCZ0726210.1"/>
    <property type="molecule type" value="Genomic_DNA"/>
</dbReference>
<dbReference type="InterPro" id="IPR059000">
    <property type="entry name" value="ATPase_P-type_domA"/>
</dbReference>
<feature type="transmembrane region" description="Helical" evidence="10">
    <location>
        <begin position="689"/>
        <end position="713"/>
    </location>
</feature>
<feature type="transmembrane region" description="Helical" evidence="10">
    <location>
        <begin position="719"/>
        <end position="741"/>
    </location>
</feature>
<dbReference type="Gene3D" id="2.70.150.10">
    <property type="entry name" value="Calcium-transporting ATPase, cytoplasmic transduction domain A"/>
    <property type="match status" value="1"/>
</dbReference>
<keyword evidence="7" id="KW-1278">Translocase</keyword>
<dbReference type="InterPro" id="IPR006068">
    <property type="entry name" value="ATPase_P-typ_cation-transptr_C"/>
</dbReference>
<evidence type="ECO:0000256" key="3">
    <source>
        <dbReference type="ARBA" id="ARBA00022692"/>
    </source>
</evidence>
<evidence type="ECO:0000313" key="12">
    <source>
        <dbReference type="EMBL" id="MCZ0726210.1"/>
    </source>
</evidence>
<dbReference type="NCBIfam" id="TIGR01494">
    <property type="entry name" value="ATPase_P-type"/>
    <property type="match status" value="2"/>
</dbReference>
<evidence type="ECO:0000259" key="11">
    <source>
        <dbReference type="SMART" id="SM00831"/>
    </source>
</evidence>
<evidence type="ECO:0000313" key="13">
    <source>
        <dbReference type="Proteomes" id="UP001146670"/>
    </source>
</evidence>
<comment type="subcellular location">
    <subcellularLocation>
        <location evidence="1">Endomembrane system</location>
        <topology evidence="1">Multi-pass membrane protein</topology>
    </subcellularLocation>
</comment>
<sequence length="892" mass="97277">MTERNFYQESIEDSLQAFDVEQRQGLSTDQVEANREKYGRNELDEQEKLSAWEILWDKINDLIVYLLIAAAVLSFLTNEPIEGIAVIIAILLSVITGFVTEYTAQKSVDSLQNMGSTVAKVRRDGKVSELDAGDVVPGDILILSEGDAVAADARLLKTKNFASIESALTGESEAVDKDAEATYDEEEGIGDRLNMVFSGTAVTRGTAEAVVTETGMDTEVGKITELLQGNDKQATPLDIELDKISKVIIVAAAIAGISVLVTGLITGQPITEMLHVAVILAVAAIPEAMPAVSTITLSRGMKTMANHKALVKSLPAVETLGSTSVIASDKTGTLTENQMAVEHLILADGQEYEVSGKGYTPEGEISQDGQEVDLADNQALNDFIQYGYFASDAKLTQEDNGEYDIIGDPTDGALTVLGEKMGMTEDQLQSDGWERIDEIPFDSEAKYMAVHYDGPQEIVIMKGAPDVLFDMTELSDEEIQTWSQRNEELAEKGLRVIALASIRLDDHSGQDINTLIDDHPHELELDGLFGIIDPPRQDVKESIEMTQNAGIKVKMITGDHPKTASIIAQEIGINDSENTMTGKEIDQAHGQADFIDKIRDTAVFARVSPENKLQIVDALREEGEVVAMTGDGVNDAPALNGADIGVAMGVRGTEVAKESSDMILTDDRFSTIVDAVREGRIIFENIKKYVSFLFACNMVEITAIFLATVFLLPLPILPLHVLFLNLVIDIGPAMALAFETAEEGIMDKPPRDQDKGLMNKVFLGRILLSGLVIGLSSFVVFLIFGANDDLSLPYVQTSVFAFMAVAQLFHIFNVRETDRFGLDRTVFKNHFLVGAIIISVILLLLAVYTPFMNTVIGTEALRLETWGVIFAAAVVSTFLVYLLNKFIKRWEA</sequence>
<dbReference type="Pfam" id="PF00689">
    <property type="entry name" value="Cation_ATPase_C"/>
    <property type="match status" value="1"/>
</dbReference>
<dbReference type="InterPro" id="IPR023299">
    <property type="entry name" value="ATPase_P-typ_cyto_dom_N"/>
</dbReference>
<evidence type="ECO:0000256" key="9">
    <source>
        <dbReference type="ARBA" id="ARBA00023136"/>
    </source>
</evidence>
<dbReference type="RefSeq" id="WP_268752541.1">
    <property type="nucleotide sequence ID" value="NZ_JAPRFQ010000003.1"/>
</dbReference>
<dbReference type="InterPro" id="IPR018303">
    <property type="entry name" value="ATPase_P-typ_P_site"/>
</dbReference>
<evidence type="ECO:0000256" key="1">
    <source>
        <dbReference type="ARBA" id="ARBA00004127"/>
    </source>
</evidence>
<name>A0A9X3JGC8_9LACT</name>
<dbReference type="Gene3D" id="1.20.1110.10">
    <property type="entry name" value="Calcium-transporting ATPase, transmembrane domain"/>
    <property type="match status" value="1"/>
</dbReference>
<organism evidence="12 13">
    <name type="scientific">Aerococcus kribbianus</name>
    <dbReference type="NCBI Taxonomy" id="2999064"/>
    <lineage>
        <taxon>Bacteria</taxon>
        <taxon>Bacillati</taxon>
        <taxon>Bacillota</taxon>
        <taxon>Bacilli</taxon>
        <taxon>Lactobacillales</taxon>
        <taxon>Aerococcaceae</taxon>
        <taxon>Aerococcus</taxon>
    </lineage>
</organism>
<proteinExistence type="predicted"/>
<dbReference type="Proteomes" id="UP001146670">
    <property type="component" value="Unassembled WGS sequence"/>
</dbReference>
<feature type="transmembrane region" description="Helical" evidence="10">
    <location>
        <begin position="762"/>
        <end position="786"/>
    </location>
</feature>
<dbReference type="InterPro" id="IPR008250">
    <property type="entry name" value="ATPase_P-typ_transduc_dom_A_sf"/>
</dbReference>
<dbReference type="SMART" id="SM00831">
    <property type="entry name" value="Cation_ATPase_N"/>
    <property type="match status" value="1"/>
</dbReference>
<feature type="transmembrane region" description="Helical" evidence="10">
    <location>
        <begin position="792"/>
        <end position="811"/>
    </location>
</feature>
<dbReference type="SUPFAM" id="SSF81665">
    <property type="entry name" value="Calcium ATPase, transmembrane domain M"/>
    <property type="match status" value="1"/>
</dbReference>
<feature type="domain" description="Cation-transporting P-type ATPase N-terminal" evidence="11">
    <location>
        <begin position="5"/>
        <end position="79"/>
    </location>
</feature>
<feature type="transmembrane region" description="Helical" evidence="10">
    <location>
        <begin position="83"/>
        <end position="104"/>
    </location>
</feature>
<gene>
    <name evidence="12" type="ORF">OW157_06500</name>
</gene>
<feature type="transmembrane region" description="Helical" evidence="10">
    <location>
        <begin position="59"/>
        <end position="77"/>
    </location>
</feature>
<evidence type="ECO:0000256" key="7">
    <source>
        <dbReference type="ARBA" id="ARBA00022967"/>
    </source>
</evidence>
<comment type="caution">
    <text evidence="12">The sequence shown here is derived from an EMBL/GenBank/DDBJ whole genome shotgun (WGS) entry which is preliminary data.</text>
</comment>
<keyword evidence="8 10" id="KW-1133">Transmembrane helix</keyword>
<dbReference type="SFLD" id="SFLDF00027">
    <property type="entry name" value="p-type_atpase"/>
    <property type="match status" value="1"/>
</dbReference>
<dbReference type="SFLD" id="SFLDS00003">
    <property type="entry name" value="Haloacid_Dehalogenase"/>
    <property type="match status" value="1"/>
</dbReference>
<dbReference type="InterPro" id="IPR023298">
    <property type="entry name" value="ATPase_P-typ_TM_dom_sf"/>
</dbReference>
<keyword evidence="4" id="KW-0547">Nucleotide-binding</keyword>
<dbReference type="SUPFAM" id="SSF56784">
    <property type="entry name" value="HAD-like"/>
    <property type="match status" value="1"/>
</dbReference>
<evidence type="ECO:0000256" key="10">
    <source>
        <dbReference type="SAM" id="Phobius"/>
    </source>
</evidence>
<dbReference type="Gene3D" id="3.40.1110.10">
    <property type="entry name" value="Calcium-transporting ATPase, cytoplasmic domain N"/>
    <property type="match status" value="1"/>
</dbReference>
<dbReference type="PROSITE" id="PS00154">
    <property type="entry name" value="ATPASE_E1_E2"/>
    <property type="match status" value="1"/>
</dbReference>
<evidence type="ECO:0000256" key="6">
    <source>
        <dbReference type="ARBA" id="ARBA00022842"/>
    </source>
</evidence>
<keyword evidence="3 10" id="KW-0812">Transmembrane</keyword>
<dbReference type="InterPro" id="IPR001757">
    <property type="entry name" value="P_typ_ATPase"/>
</dbReference>
<dbReference type="GO" id="GO:0012505">
    <property type="term" value="C:endomembrane system"/>
    <property type="evidence" value="ECO:0007669"/>
    <property type="project" value="UniProtKB-SubCell"/>
</dbReference>
<dbReference type="PRINTS" id="PR00119">
    <property type="entry name" value="CATATPASE"/>
</dbReference>
<dbReference type="InterPro" id="IPR044492">
    <property type="entry name" value="P_typ_ATPase_HD_dom"/>
</dbReference>
<dbReference type="Gene3D" id="3.40.50.1000">
    <property type="entry name" value="HAD superfamily/HAD-like"/>
    <property type="match status" value="1"/>
</dbReference>
<dbReference type="SFLD" id="SFLDG00002">
    <property type="entry name" value="C1.7:_P-type_atpase_like"/>
    <property type="match status" value="1"/>
</dbReference>
<keyword evidence="9 10" id="KW-0472">Membrane</keyword>
<dbReference type="FunFam" id="2.70.150.10:FF:000160">
    <property type="entry name" value="Sarcoplasmic/endoplasmic reticulum calcium ATPase 1"/>
    <property type="match status" value="1"/>
</dbReference>
<dbReference type="Pfam" id="PF13246">
    <property type="entry name" value="Cation_ATPase"/>
    <property type="match status" value="1"/>
</dbReference>